<protein>
    <submittedName>
        <fullName evidence="3">FAD-binding oxidoreductase</fullName>
    </submittedName>
</protein>
<keyword evidence="4" id="KW-1185">Reference proteome</keyword>
<comment type="caution">
    <text evidence="3">The sequence shown here is derived from an EMBL/GenBank/DDBJ whole genome shotgun (WGS) entry which is preliminary data.</text>
</comment>
<dbReference type="RefSeq" id="WP_228847758.1">
    <property type="nucleotide sequence ID" value="NZ_JADCKQ010000002.1"/>
</dbReference>
<dbReference type="Proteomes" id="UP000640583">
    <property type="component" value="Unassembled WGS sequence"/>
</dbReference>
<evidence type="ECO:0000313" key="3">
    <source>
        <dbReference type="EMBL" id="MBI1492868.1"/>
    </source>
</evidence>
<keyword evidence="1" id="KW-0560">Oxidoreductase</keyword>
<dbReference type="SUPFAM" id="SSF51905">
    <property type="entry name" value="FAD/NAD(P)-binding domain"/>
    <property type="match status" value="1"/>
</dbReference>
<dbReference type="Gene3D" id="3.50.50.60">
    <property type="entry name" value="FAD/NAD(P)-binding domain"/>
    <property type="match status" value="1"/>
</dbReference>
<dbReference type="GO" id="GO:0016491">
    <property type="term" value="F:oxidoreductase activity"/>
    <property type="evidence" value="ECO:0007669"/>
    <property type="project" value="UniProtKB-KW"/>
</dbReference>
<dbReference type="Pfam" id="PF01266">
    <property type="entry name" value="DAO"/>
    <property type="match status" value="1"/>
</dbReference>
<evidence type="ECO:0000259" key="2">
    <source>
        <dbReference type="Pfam" id="PF01266"/>
    </source>
</evidence>
<sequence>MRENQMRGDKKHVRLRKIGEADMTTEGYADTFYTRTLADEAGFPQLKGTVEADVCIVGGGIAGISTAWELTQRGLSVVVLEKNRIAFGASGRNGGILSAGFAGPDSALFRAGKKAGKALYALSQEGVRAVIDNTRDLDLKGVDPVPGRISASRYPDARGMQESVQHARDTFAHMKEYLPKDELRKYIKTNRFYDGYYDPDSWHIHPLNYCKGLAERIVENQGQVFENSAMISFDHTGAEKILRCEKGVVKAKYIVLCGSGYSGPEFGRLQKSLLPIATYVISTEGLGDRLDGLMNTKCAVADTRLSCDYFRVTPQGELLWGGGMSGLAKSPPNLDQRMKNRILEVFPKLSDVKIGISWTGLMGYSRHKMPYVRELSPGIWTATALGGHGLNTGPAIGRVVAEAIAEKGTRYQLFEPFGLRWNGSIFGPLAADAICAASNLSHRIRERFTG</sequence>
<dbReference type="PANTHER" id="PTHR13847">
    <property type="entry name" value="SARCOSINE DEHYDROGENASE-RELATED"/>
    <property type="match status" value="1"/>
</dbReference>
<dbReference type="EMBL" id="JADCKQ010000002">
    <property type="protein sequence ID" value="MBI1492868.1"/>
    <property type="molecule type" value="Genomic_DNA"/>
</dbReference>
<dbReference type="AlphaFoldDB" id="A0A8J7IC36"/>
<feature type="domain" description="FAD dependent oxidoreductase" evidence="2">
    <location>
        <begin position="53"/>
        <end position="402"/>
    </location>
</feature>
<dbReference type="Gene3D" id="3.30.9.10">
    <property type="entry name" value="D-Amino Acid Oxidase, subunit A, domain 2"/>
    <property type="match status" value="1"/>
</dbReference>
<proteinExistence type="predicted"/>
<gene>
    <name evidence="3" type="ORF">H1D41_04390</name>
</gene>
<name>A0A8J7IC36_9RHOB</name>
<dbReference type="PRINTS" id="PR00411">
    <property type="entry name" value="PNDRDTASEI"/>
</dbReference>
<dbReference type="PANTHER" id="PTHR13847:SF281">
    <property type="entry name" value="FAD DEPENDENT OXIDOREDUCTASE DOMAIN-CONTAINING PROTEIN"/>
    <property type="match status" value="1"/>
</dbReference>
<dbReference type="GO" id="GO:0005737">
    <property type="term" value="C:cytoplasm"/>
    <property type="evidence" value="ECO:0007669"/>
    <property type="project" value="TreeGrafter"/>
</dbReference>
<evidence type="ECO:0000256" key="1">
    <source>
        <dbReference type="ARBA" id="ARBA00023002"/>
    </source>
</evidence>
<organism evidence="3 4">
    <name type="scientific">Halocynthiibacter styelae</name>
    <dbReference type="NCBI Taxonomy" id="2761955"/>
    <lineage>
        <taxon>Bacteria</taxon>
        <taxon>Pseudomonadati</taxon>
        <taxon>Pseudomonadota</taxon>
        <taxon>Alphaproteobacteria</taxon>
        <taxon>Rhodobacterales</taxon>
        <taxon>Paracoccaceae</taxon>
        <taxon>Halocynthiibacter</taxon>
    </lineage>
</organism>
<evidence type="ECO:0000313" key="4">
    <source>
        <dbReference type="Proteomes" id="UP000640583"/>
    </source>
</evidence>
<reference evidence="3" key="1">
    <citation type="submission" date="2020-10" db="EMBL/GenBank/DDBJ databases">
        <title>Paenihalocynthiibacter styelae gen. nov., sp. nov., isolated from stalked sea squirt Styela clava.</title>
        <authorList>
            <person name="Kim Y.-O."/>
            <person name="Yoon J.-H."/>
        </authorList>
    </citation>
    <scope>NUCLEOTIDE SEQUENCE</scope>
    <source>
        <strain evidence="3">MYP1-1</strain>
    </source>
</reference>
<accession>A0A8J7IC36</accession>
<dbReference type="InterPro" id="IPR006076">
    <property type="entry name" value="FAD-dep_OxRdtase"/>
</dbReference>
<dbReference type="InterPro" id="IPR036188">
    <property type="entry name" value="FAD/NAD-bd_sf"/>
</dbReference>